<dbReference type="PANTHER" id="PTHR23024:SF24">
    <property type="entry name" value="ALPHA_BETA HYDROLASE FOLD-3 DOMAIN-CONTAINING PROTEIN"/>
    <property type="match status" value="1"/>
</dbReference>
<reference evidence="4" key="1">
    <citation type="submission" date="2025-08" db="UniProtKB">
        <authorList>
            <consortium name="RefSeq"/>
        </authorList>
    </citation>
    <scope>IDENTIFICATION</scope>
    <source>
        <strain evidence="4">OHB3-1</strain>
    </source>
</reference>
<dbReference type="GO" id="GO:0052689">
    <property type="term" value="F:carboxylic ester hydrolase activity"/>
    <property type="evidence" value="ECO:0007669"/>
    <property type="project" value="TreeGrafter"/>
</dbReference>
<dbReference type="GeneID" id="111004992"/>
<dbReference type="RefSeq" id="XP_022132020.1">
    <property type="nucleotide sequence ID" value="XM_022276328.1"/>
</dbReference>
<dbReference type="OrthoDB" id="408631at2759"/>
<keyword evidence="3" id="KW-1185">Reference proteome</keyword>
<organism evidence="3 4">
    <name type="scientific">Momordica charantia</name>
    <name type="common">Bitter gourd</name>
    <name type="synonym">Balsam pear</name>
    <dbReference type="NCBI Taxonomy" id="3673"/>
    <lineage>
        <taxon>Eukaryota</taxon>
        <taxon>Viridiplantae</taxon>
        <taxon>Streptophyta</taxon>
        <taxon>Embryophyta</taxon>
        <taxon>Tracheophyta</taxon>
        <taxon>Spermatophyta</taxon>
        <taxon>Magnoliopsida</taxon>
        <taxon>eudicotyledons</taxon>
        <taxon>Gunneridae</taxon>
        <taxon>Pentapetalae</taxon>
        <taxon>rosids</taxon>
        <taxon>fabids</taxon>
        <taxon>Cucurbitales</taxon>
        <taxon>Cucurbitaceae</taxon>
        <taxon>Momordiceae</taxon>
        <taxon>Momordica</taxon>
    </lineage>
</organism>
<proteinExistence type="inferred from homology"/>
<gene>
    <name evidence="4" type="primary">LOC111004992</name>
</gene>
<dbReference type="GO" id="GO:0009860">
    <property type="term" value="P:pollen tube growth"/>
    <property type="evidence" value="ECO:0007669"/>
    <property type="project" value="TreeGrafter"/>
</dbReference>
<dbReference type="AlphaFoldDB" id="A0A6J1BRA6"/>
<name>A0A6J1BRA6_MOMCH</name>
<protein>
    <submittedName>
        <fullName evidence="4">Probable carboxylesterase 18</fullName>
    </submittedName>
</protein>
<dbReference type="Proteomes" id="UP000504603">
    <property type="component" value="Unplaced"/>
</dbReference>
<comment type="similarity">
    <text evidence="1">Belongs to the 'GDXG' lipolytic enzyme family.</text>
</comment>
<evidence type="ECO:0000313" key="4">
    <source>
        <dbReference type="RefSeq" id="XP_022132020.1"/>
    </source>
</evidence>
<dbReference type="InterPro" id="IPR029058">
    <property type="entry name" value="AB_hydrolase_fold"/>
</dbReference>
<evidence type="ECO:0000256" key="1">
    <source>
        <dbReference type="ARBA" id="ARBA00010515"/>
    </source>
</evidence>
<dbReference type="Gene3D" id="3.40.50.1820">
    <property type="entry name" value="alpha/beta hydrolase"/>
    <property type="match status" value="1"/>
</dbReference>
<dbReference type="KEGG" id="mcha:111004992"/>
<dbReference type="InterPro" id="IPR013094">
    <property type="entry name" value="AB_hydrolase_3"/>
</dbReference>
<dbReference type="SUPFAM" id="SSF53474">
    <property type="entry name" value="alpha/beta-Hydrolases"/>
    <property type="match status" value="1"/>
</dbReference>
<feature type="domain" description="Alpha/beta hydrolase fold-3" evidence="2">
    <location>
        <begin position="91"/>
        <end position="308"/>
    </location>
</feature>
<evidence type="ECO:0000259" key="2">
    <source>
        <dbReference type="Pfam" id="PF07859"/>
    </source>
</evidence>
<accession>A0A6J1BRA6</accession>
<sequence>MSKTDAVSALQLPWRVKLMLFAIGSGTDLCCRSNSTVNRCLAHLFDFKSPPLNKPNNGLKSFDVTVDASRNLWFRLYAPTSDSTSESLPLIVYFHGGGFIFMAPDSKLIDHLCQSLAREISAVVISVNYRLAPEHRCPCQYEDGFDVLKFIDAAAIEGFPANVDLKRCFVAGDTSGGNIAHHMILRSGEHEFRDLEIVGVIAIQPFFGGEERTQSEKELIRAPLATMDRTDWFWKAFLPEGSDRDHPAVNIFGPNSADLSNVRFPAIKVFVGGLDPLIDRQKRCYEEMKKLGKESYLVEYQNAFHGFYGFPELPEWALFIRDVVDFVQTQSSKMISRRNPNHNSMD</sequence>
<dbReference type="InterPro" id="IPR050466">
    <property type="entry name" value="Carboxylest/Gibb_receptor"/>
</dbReference>
<evidence type="ECO:0000313" key="3">
    <source>
        <dbReference type="Proteomes" id="UP000504603"/>
    </source>
</evidence>
<dbReference type="PANTHER" id="PTHR23024">
    <property type="entry name" value="ARYLACETAMIDE DEACETYLASE"/>
    <property type="match status" value="1"/>
</dbReference>
<dbReference type="Pfam" id="PF07859">
    <property type="entry name" value="Abhydrolase_3"/>
    <property type="match status" value="1"/>
</dbReference>